<proteinExistence type="predicted"/>
<dbReference type="AlphaFoldDB" id="A0A7K0FXS7"/>
<dbReference type="Proteomes" id="UP000487757">
    <property type="component" value="Unassembled WGS sequence"/>
</dbReference>
<dbReference type="RefSeq" id="WP_154280627.1">
    <property type="nucleotide sequence ID" value="NZ_JBHUJQ010000001.1"/>
</dbReference>
<accession>A0A7K0FXS7</accession>
<comment type="caution">
    <text evidence="2">The sequence shown here is derived from an EMBL/GenBank/DDBJ whole genome shotgun (WGS) entry which is preliminary data.</text>
</comment>
<organism evidence="2 3">
    <name type="scientific">Pedobacter petrophilus</name>
    <dbReference type="NCBI Taxonomy" id="1908241"/>
    <lineage>
        <taxon>Bacteria</taxon>
        <taxon>Pseudomonadati</taxon>
        <taxon>Bacteroidota</taxon>
        <taxon>Sphingobacteriia</taxon>
        <taxon>Sphingobacteriales</taxon>
        <taxon>Sphingobacteriaceae</taxon>
        <taxon>Pedobacter</taxon>
    </lineage>
</organism>
<feature type="region of interest" description="Disordered" evidence="1">
    <location>
        <begin position="1"/>
        <end position="25"/>
    </location>
</feature>
<name>A0A7K0FXS7_9SPHI</name>
<evidence type="ECO:0000256" key="1">
    <source>
        <dbReference type="SAM" id="MobiDB-lite"/>
    </source>
</evidence>
<reference evidence="2 3" key="1">
    <citation type="submission" date="2019-11" db="EMBL/GenBank/DDBJ databases">
        <title>Pedobacter petrophilus genome.</title>
        <authorList>
            <person name="Feldbauer M.J."/>
            <person name="Newman J.D."/>
        </authorList>
    </citation>
    <scope>NUCLEOTIDE SEQUENCE [LARGE SCALE GENOMIC DNA]</scope>
    <source>
        <strain evidence="2 3">LMG 29686</strain>
    </source>
</reference>
<sequence length="79" mass="8293">MKPVKAPGISSPLVSTNGIRSDLNKPSLKVPPDQAACNEFRFKAPGISSTLVSTNGIHCDLNKASIKAQPDQASCNESN</sequence>
<keyword evidence="3" id="KW-1185">Reference proteome</keyword>
<gene>
    <name evidence="2" type="ORF">GJU39_09885</name>
</gene>
<evidence type="ECO:0000313" key="2">
    <source>
        <dbReference type="EMBL" id="MRX76398.1"/>
    </source>
</evidence>
<evidence type="ECO:0000313" key="3">
    <source>
        <dbReference type="Proteomes" id="UP000487757"/>
    </source>
</evidence>
<protein>
    <submittedName>
        <fullName evidence="2">Uncharacterized protein</fullName>
    </submittedName>
</protein>
<dbReference type="EMBL" id="WKKH01000012">
    <property type="protein sequence ID" value="MRX76398.1"/>
    <property type="molecule type" value="Genomic_DNA"/>
</dbReference>